<dbReference type="RefSeq" id="XP_007407703.1">
    <property type="nucleotide sequence ID" value="XM_007407641.1"/>
</dbReference>
<sequence>MAIQKLAIPAKNQINHPQAQSPPWVICTCRYQALVARSMTRDQILSTPSAATLLPGLLDFSGNLPPPYSPCQPALAYLSAMSPSHLPGRHPQVALPHPIPPTLASTLILYTTSLGNAHLPRAETSPLKRPVRVTPAPTTTLLYGTSVAYYYDVFLYLWSESPVKFEDEVAPAPESAASASNLCGPDISNKQTFQVSNLWQLQVPDLPDPKKQGPGGHRLSK</sequence>
<accession>F4RE36</accession>
<keyword evidence="2" id="KW-1185">Reference proteome</keyword>
<evidence type="ECO:0000313" key="1">
    <source>
        <dbReference type="EMBL" id="EGG09343.1"/>
    </source>
</evidence>
<reference evidence="2" key="1">
    <citation type="journal article" date="2011" name="Proc. Natl. Acad. Sci. U.S.A.">
        <title>Obligate biotrophy features unraveled by the genomic analysis of rust fungi.</title>
        <authorList>
            <person name="Duplessis S."/>
            <person name="Cuomo C.A."/>
            <person name="Lin Y.-C."/>
            <person name="Aerts A."/>
            <person name="Tisserant E."/>
            <person name="Veneault-Fourrey C."/>
            <person name="Joly D.L."/>
            <person name="Hacquard S."/>
            <person name="Amselem J."/>
            <person name="Cantarel B.L."/>
            <person name="Chiu R."/>
            <person name="Coutinho P.M."/>
            <person name="Feau N."/>
            <person name="Field M."/>
            <person name="Frey P."/>
            <person name="Gelhaye E."/>
            <person name="Goldberg J."/>
            <person name="Grabherr M.G."/>
            <person name="Kodira C.D."/>
            <person name="Kohler A."/>
            <person name="Kuees U."/>
            <person name="Lindquist E.A."/>
            <person name="Lucas S.M."/>
            <person name="Mago R."/>
            <person name="Mauceli E."/>
            <person name="Morin E."/>
            <person name="Murat C."/>
            <person name="Pangilinan J.L."/>
            <person name="Park R."/>
            <person name="Pearson M."/>
            <person name="Quesneville H."/>
            <person name="Rouhier N."/>
            <person name="Sakthikumar S."/>
            <person name="Salamov A.A."/>
            <person name="Schmutz J."/>
            <person name="Selles B."/>
            <person name="Shapiro H."/>
            <person name="Tanguay P."/>
            <person name="Tuskan G.A."/>
            <person name="Henrissat B."/>
            <person name="Van de Peer Y."/>
            <person name="Rouze P."/>
            <person name="Ellis J.G."/>
            <person name="Dodds P.N."/>
            <person name="Schein J.E."/>
            <person name="Zhong S."/>
            <person name="Hamelin R.C."/>
            <person name="Grigoriev I.V."/>
            <person name="Szabo L.J."/>
            <person name="Martin F."/>
        </authorList>
    </citation>
    <scope>NUCLEOTIDE SEQUENCE [LARGE SCALE GENOMIC DNA]</scope>
    <source>
        <strain evidence="2">98AG31 / pathotype 3-4-7</strain>
    </source>
</reference>
<organism evidence="2">
    <name type="scientific">Melampsora larici-populina (strain 98AG31 / pathotype 3-4-7)</name>
    <name type="common">Poplar leaf rust fungus</name>
    <dbReference type="NCBI Taxonomy" id="747676"/>
    <lineage>
        <taxon>Eukaryota</taxon>
        <taxon>Fungi</taxon>
        <taxon>Dikarya</taxon>
        <taxon>Basidiomycota</taxon>
        <taxon>Pucciniomycotina</taxon>
        <taxon>Pucciniomycetes</taxon>
        <taxon>Pucciniales</taxon>
        <taxon>Melampsoraceae</taxon>
        <taxon>Melampsora</taxon>
    </lineage>
</organism>
<dbReference type="HOGENOM" id="CLU_1250911_0_0_1"/>
<proteinExistence type="predicted"/>
<dbReference type="InParanoid" id="F4RE36"/>
<dbReference type="GeneID" id="18937532"/>
<dbReference type="Proteomes" id="UP000001072">
    <property type="component" value="Unassembled WGS sequence"/>
</dbReference>
<dbReference type="AlphaFoldDB" id="F4RE36"/>
<dbReference type="VEuPathDB" id="FungiDB:MELLADRAFT_96249"/>
<dbReference type="KEGG" id="mlr:MELLADRAFT_96249"/>
<gene>
    <name evidence="1" type="ORF">MELLADRAFT_96249</name>
</gene>
<name>F4RE36_MELLP</name>
<protein>
    <submittedName>
        <fullName evidence="1">Uncharacterized protein</fullName>
    </submittedName>
</protein>
<evidence type="ECO:0000313" key="2">
    <source>
        <dbReference type="Proteomes" id="UP000001072"/>
    </source>
</evidence>
<dbReference type="EMBL" id="GL883098">
    <property type="protein sequence ID" value="EGG09343.1"/>
    <property type="molecule type" value="Genomic_DNA"/>
</dbReference>